<comment type="similarity">
    <text evidence="1">Belongs to the PC-esterase family. TBL subfamily.</text>
</comment>
<organism evidence="3 4">
    <name type="scientific">Prymnesium parvum</name>
    <name type="common">Toxic golden alga</name>
    <dbReference type="NCBI Taxonomy" id="97485"/>
    <lineage>
        <taxon>Eukaryota</taxon>
        <taxon>Haptista</taxon>
        <taxon>Haptophyta</taxon>
        <taxon>Prymnesiophyceae</taxon>
        <taxon>Prymnesiales</taxon>
        <taxon>Prymnesiaceae</taxon>
        <taxon>Prymnesium</taxon>
    </lineage>
</organism>
<dbReference type="Proteomes" id="UP001515480">
    <property type="component" value="Unassembled WGS sequence"/>
</dbReference>
<name>A0AB34K253_PRYPA</name>
<evidence type="ECO:0000313" key="3">
    <source>
        <dbReference type="EMBL" id="KAL1527322.1"/>
    </source>
</evidence>
<dbReference type="InterPro" id="IPR029962">
    <property type="entry name" value="TBL"/>
</dbReference>
<protein>
    <recommendedName>
        <fullName evidence="2">Trichome birefringence-like C-terminal domain-containing protein</fullName>
    </recommendedName>
</protein>
<dbReference type="EMBL" id="JBGBPQ010000003">
    <property type="protein sequence ID" value="KAL1527322.1"/>
    <property type="molecule type" value="Genomic_DNA"/>
</dbReference>
<proteinExistence type="inferred from homology"/>
<accession>A0AB34K253</accession>
<dbReference type="AlphaFoldDB" id="A0AB34K253"/>
<evidence type="ECO:0000259" key="2">
    <source>
        <dbReference type="Pfam" id="PF13839"/>
    </source>
</evidence>
<dbReference type="Pfam" id="PF13839">
    <property type="entry name" value="PC-Esterase"/>
    <property type="match status" value="1"/>
</dbReference>
<dbReference type="PANTHER" id="PTHR32285">
    <property type="entry name" value="PROTEIN TRICHOME BIREFRINGENCE-LIKE 9-RELATED"/>
    <property type="match status" value="1"/>
</dbReference>
<dbReference type="PANTHER" id="PTHR32285:SF48">
    <property type="entry name" value="PROTEIN TRICHOME BIREFRINGENCE-LIKE 19"/>
    <property type="match status" value="1"/>
</dbReference>
<feature type="domain" description="Trichome birefringence-like C-terminal" evidence="2">
    <location>
        <begin position="80"/>
        <end position="376"/>
    </location>
</feature>
<sequence>MAGGGCFERCASCNSHTRGHWEPRARPPPYTLNHSLWAQLGLSPIARSAASHYGRCDEQTRPSGKPRALYEWAARHCELAHVEPARVCSVLAGKQVVIAGDSTAGQLFLSFVLLLGGRFGRNSRRTSAISDIGASVCAGRTRVVFVRNDLLLWTDHRSEYNRARACDPLLKADSFMQRAARDADILVLQAGHHFPASLEAASTSSPPGLERSRRAFFTRSLNQTLMALRTARAAWGFAPESLVLMGSATPVPGCSRWRQPLESINEWLAADSEPTLLAKYESRWTEMARLDKLAEYMALSVGAAYVEIGALSALRPDGAMARFTNKACGGGGGGAPRRLRLSRRRRGGAQAGSAEEDCLHSCLPGPVDTWTRLLLNLITQRRAAMREGSALTGRRFFQASEEAWHTERHASSRPESCQPRGLRCERGFVAKSWWWPFRNCSSKRRVVKLCSGGACAEAEVSKLRGKAPLSICQDGRCTNITLRSELRSAARDGVDEHEAEQS</sequence>
<evidence type="ECO:0000256" key="1">
    <source>
        <dbReference type="ARBA" id="ARBA00007727"/>
    </source>
</evidence>
<dbReference type="GO" id="GO:0016413">
    <property type="term" value="F:O-acetyltransferase activity"/>
    <property type="evidence" value="ECO:0007669"/>
    <property type="project" value="InterPro"/>
</dbReference>
<evidence type="ECO:0000313" key="4">
    <source>
        <dbReference type="Proteomes" id="UP001515480"/>
    </source>
</evidence>
<keyword evidence="4" id="KW-1185">Reference proteome</keyword>
<reference evidence="3 4" key="1">
    <citation type="journal article" date="2024" name="Science">
        <title>Giant polyketide synthase enzymes in the biosynthesis of giant marine polyether toxins.</title>
        <authorList>
            <person name="Fallon T.R."/>
            <person name="Shende V.V."/>
            <person name="Wierzbicki I.H."/>
            <person name="Pendleton A.L."/>
            <person name="Watervoot N.F."/>
            <person name="Auber R.P."/>
            <person name="Gonzalez D.J."/>
            <person name="Wisecaver J.H."/>
            <person name="Moore B.S."/>
        </authorList>
    </citation>
    <scope>NUCLEOTIDE SEQUENCE [LARGE SCALE GENOMIC DNA]</scope>
    <source>
        <strain evidence="3 4">12B1</strain>
    </source>
</reference>
<comment type="caution">
    <text evidence="3">The sequence shown here is derived from an EMBL/GenBank/DDBJ whole genome shotgun (WGS) entry which is preliminary data.</text>
</comment>
<dbReference type="InterPro" id="IPR026057">
    <property type="entry name" value="TBL_C"/>
</dbReference>
<gene>
    <name evidence="3" type="ORF">AB1Y20_015993</name>
</gene>